<dbReference type="InterPro" id="IPR016024">
    <property type="entry name" value="ARM-type_fold"/>
</dbReference>
<dbReference type="AlphaFoldDB" id="A0A1Y1YIV0"/>
<accession>A0A1Y1YIV0</accession>
<keyword evidence="3" id="KW-0132">Cell division</keyword>
<feature type="domain" description="TOG" evidence="7">
    <location>
        <begin position="6"/>
        <end position="235"/>
    </location>
</feature>
<dbReference type="GO" id="GO:0005881">
    <property type="term" value="C:cytoplasmic microtubule"/>
    <property type="evidence" value="ECO:0007669"/>
    <property type="project" value="TreeGrafter"/>
</dbReference>
<feature type="compositionally biased region" description="Polar residues" evidence="6">
    <location>
        <begin position="455"/>
        <end position="468"/>
    </location>
</feature>
<dbReference type="Pfam" id="PF12348">
    <property type="entry name" value="CLASP_N"/>
    <property type="match status" value="1"/>
</dbReference>
<dbReference type="GO" id="GO:0051301">
    <property type="term" value="P:cell division"/>
    <property type="evidence" value="ECO:0007669"/>
    <property type="project" value="UniProtKB-KW"/>
</dbReference>
<evidence type="ECO:0000313" key="8">
    <source>
        <dbReference type="EMBL" id="ORX97783.1"/>
    </source>
</evidence>
<feature type="region of interest" description="Disordered" evidence="6">
    <location>
        <begin position="274"/>
        <end position="349"/>
    </location>
</feature>
<evidence type="ECO:0000313" key="9">
    <source>
        <dbReference type="Proteomes" id="UP000193498"/>
    </source>
</evidence>
<name>A0A1Y1YIV0_9FUNG</name>
<keyword evidence="9" id="KW-1185">Reference proteome</keyword>
<comment type="subcellular location">
    <subcellularLocation>
        <location evidence="1">Cytoplasm</location>
        <location evidence="1">Cytoskeleton</location>
        <location evidence="1">Spindle</location>
    </subcellularLocation>
</comment>
<feature type="compositionally biased region" description="Polar residues" evidence="6">
    <location>
        <begin position="476"/>
        <end position="489"/>
    </location>
</feature>
<evidence type="ECO:0000256" key="3">
    <source>
        <dbReference type="ARBA" id="ARBA00022618"/>
    </source>
</evidence>
<keyword evidence="4" id="KW-0493">Microtubule</keyword>
<proteinExistence type="inferred from homology"/>
<dbReference type="STRING" id="1314790.A0A1Y1YIV0"/>
<evidence type="ECO:0000256" key="5">
    <source>
        <dbReference type="ARBA" id="ARBA00022776"/>
    </source>
</evidence>
<keyword evidence="5" id="KW-0131">Cell cycle</keyword>
<evidence type="ECO:0000256" key="4">
    <source>
        <dbReference type="ARBA" id="ARBA00022701"/>
    </source>
</evidence>
<dbReference type="Proteomes" id="UP000193498">
    <property type="component" value="Unassembled WGS sequence"/>
</dbReference>
<dbReference type="PANTHER" id="PTHR21567:SF9">
    <property type="entry name" value="CLIP-ASSOCIATING PROTEIN"/>
    <property type="match status" value="1"/>
</dbReference>
<reference evidence="8 9" key="1">
    <citation type="submission" date="2016-07" db="EMBL/GenBank/DDBJ databases">
        <title>Pervasive Adenine N6-methylation of Active Genes in Fungi.</title>
        <authorList>
            <consortium name="DOE Joint Genome Institute"/>
            <person name="Mondo S.J."/>
            <person name="Dannebaum R.O."/>
            <person name="Kuo R.C."/>
            <person name="Labutti K."/>
            <person name="Haridas S."/>
            <person name="Kuo A."/>
            <person name="Salamov A."/>
            <person name="Ahrendt S.R."/>
            <person name="Lipzen A."/>
            <person name="Sullivan W."/>
            <person name="Andreopoulos W.B."/>
            <person name="Clum A."/>
            <person name="Lindquist E."/>
            <person name="Daum C."/>
            <person name="Ramamoorthy G.K."/>
            <person name="Gryganskyi A."/>
            <person name="Culley D."/>
            <person name="Magnuson J.K."/>
            <person name="James T.Y."/>
            <person name="O'Malley M.A."/>
            <person name="Stajich J.E."/>
            <person name="Spatafora J.W."/>
            <person name="Visel A."/>
            <person name="Grigoriev I.V."/>
        </authorList>
    </citation>
    <scope>NUCLEOTIDE SEQUENCE [LARGE SCALE GENOMIC DNA]</scope>
    <source>
        <strain evidence="8 9">CBS 931.73</strain>
    </source>
</reference>
<dbReference type="GO" id="GO:0072686">
    <property type="term" value="C:mitotic spindle"/>
    <property type="evidence" value="ECO:0007669"/>
    <property type="project" value="TreeGrafter"/>
</dbReference>
<dbReference type="SMART" id="SM01349">
    <property type="entry name" value="TOG"/>
    <property type="match status" value="1"/>
</dbReference>
<dbReference type="InterPro" id="IPR034085">
    <property type="entry name" value="TOG"/>
</dbReference>
<dbReference type="SUPFAM" id="SSF48371">
    <property type="entry name" value="ARM repeat"/>
    <property type="match status" value="1"/>
</dbReference>
<keyword evidence="5" id="KW-0498">Mitosis</keyword>
<protein>
    <recommendedName>
        <fullName evidence="7">TOG domain-containing protein</fullName>
    </recommendedName>
</protein>
<dbReference type="OrthoDB" id="4699125at2759"/>
<evidence type="ECO:0000259" key="7">
    <source>
        <dbReference type="SMART" id="SM01349"/>
    </source>
</evidence>
<dbReference type="InterPro" id="IPR024395">
    <property type="entry name" value="CLASP_N_dom"/>
</dbReference>
<evidence type="ECO:0000256" key="2">
    <source>
        <dbReference type="ARBA" id="ARBA00009549"/>
    </source>
</evidence>
<dbReference type="GO" id="GO:0008017">
    <property type="term" value="F:microtubule binding"/>
    <property type="evidence" value="ECO:0007669"/>
    <property type="project" value="TreeGrafter"/>
</dbReference>
<sequence length="532" mass="58744">MGLTEKSYEAEVDGYNQVFLGSTEEQWDKRRDAINNLRSSLKEAVTLRNFIPVCFIVSTQIIECIKSERTQLCNLAMDYVEEIAKYAKSEFDPLAEYYLASILRNCGRTNKIVRLKAGNCLASIMSNAGPTSWFVKMLNEKSHENKDIRVHVAKALSAVLKDGHDIAHFVVPIEEAISVSIADASPEVREFGMQSYREFFQRFPDREQSFRGKLDISTLKTLEKLQARQASAANKKSQRPGIAELKRQMKAKMMASAPASDVIIVADQPESAPIEPAAQEQPQQDPENKPEPEVANVADVSTAPVERSEPRPPSPPKVAPLCNKVPTNGPRRAPVQVKRAVKPQPPTARPLEVKTNTALLSKQTPSLRRTNLTMTGGAQRVLKPVEPLKKKQLIGDLKKGSIPAKAPLQSQNRTVRNPMVKPAITQPTAKVNSGMPTPNSKRTLNINKTELPKRSLSSLSEPINNDNTKLPKPTRFNASNFSRPTASSNARLVATTSETLKRKETIARGLSVNGKPRKTIGTTGPLRVLRSN</sequence>
<dbReference type="GO" id="GO:0005876">
    <property type="term" value="C:spindle microtubule"/>
    <property type="evidence" value="ECO:0007669"/>
    <property type="project" value="TreeGrafter"/>
</dbReference>
<feature type="compositionally biased region" description="Low complexity" evidence="6">
    <location>
        <begin position="274"/>
        <end position="285"/>
    </location>
</feature>
<feature type="region of interest" description="Disordered" evidence="6">
    <location>
        <begin position="454"/>
        <end position="489"/>
    </location>
</feature>
<evidence type="ECO:0000256" key="1">
    <source>
        <dbReference type="ARBA" id="ARBA00004186"/>
    </source>
</evidence>
<dbReference type="EMBL" id="MCFE01000126">
    <property type="protein sequence ID" value="ORX97783.1"/>
    <property type="molecule type" value="Genomic_DNA"/>
</dbReference>
<dbReference type="GO" id="GO:0090307">
    <property type="term" value="P:mitotic spindle assembly"/>
    <property type="evidence" value="ECO:0007669"/>
    <property type="project" value="TreeGrafter"/>
</dbReference>
<dbReference type="GO" id="GO:0005815">
    <property type="term" value="C:microtubule organizing center"/>
    <property type="evidence" value="ECO:0007669"/>
    <property type="project" value="TreeGrafter"/>
</dbReference>
<dbReference type="PANTHER" id="PTHR21567">
    <property type="entry name" value="CLASP"/>
    <property type="match status" value="1"/>
</dbReference>
<comment type="similarity">
    <text evidence="2">Belongs to the CLASP family.</text>
</comment>
<comment type="caution">
    <text evidence="8">The sequence shown here is derived from an EMBL/GenBank/DDBJ whole genome shotgun (WGS) entry which is preliminary data.</text>
</comment>
<organism evidence="8 9">
    <name type="scientific">Basidiobolus meristosporus CBS 931.73</name>
    <dbReference type="NCBI Taxonomy" id="1314790"/>
    <lineage>
        <taxon>Eukaryota</taxon>
        <taxon>Fungi</taxon>
        <taxon>Fungi incertae sedis</taxon>
        <taxon>Zoopagomycota</taxon>
        <taxon>Entomophthoromycotina</taxon>
        <taxon>Basidiobolomycetes</taxon>
        <taxon>Basidiobolales</taxon>
        <taxon>Basidiobolaceae</taxon>
        <taxon>Basidiobolus</taxon>
    </lineage>
</organism>
<dbReference type="InterPro" id="IPR011989">
    <property type="entry name" value="ARM-like"/>
</dbReference>
<dbReference type="InParanoid" id="A0A1Y1YIV0"/>
<dbReference type="Gene3D" id="1.25.10.10">
    <property type="entry name" value="Leucine-rich Repeat Variant"/>
    <property type="match status" value="1"/>
</dbReference>
<evidence type="ECO:0000256" key="6">
    <source>
        <dbReference type="SAM" id="MobiDB-lite"/>
    </source>
</evidence>
<gene>
    <name evidence="8" type="ORF">K493DRAFT_313941</name>
</gene>